<organism evidence="6 7">
    <name type="scientific">Mycobacterium phage Adjutor</name>
    <dbReference type="NCBI Taxonomy" id="528321"/>
    <lineage>
        <taxon>Viruses</taxon>
        <taxon>Duplodnaviria</taxon>
        <taxon>Heunggongvirae</taxon>
        <taxon>Uroviricota</taxon>
        <taxon>Caudoviricetes</taxon>
        <taxon>Dclasvirinae</taxon>
        <taxon>Plotvirus</taxon>
        <taxon>Plotvirus plot</taxon>
    </lineage>
</organism>
<evidence type="ECO:0000256" key="1">
    <source>
        <dbReference type="ARBA" id="ARBA00022741"/>
    </source>
</evidence>
<gene>
    <name evidence="6" type="primary">86</name>
    <name evidence="6" type="ORF">Adjutor_86</name>
</gene>
<dbReference type="SMART" id="SM00943">
    <property type="entry name" value="Prim-Pol"/>
    <property type="match status" value="1"/>
</dbReference>
<dbReference type="Gene3D" id="3.40.50.300">
    <property type="entry name" value="P-loop containing nucleotide triphosphate hydrolases"/>
    <property type="match status" value="1"/>
</dbReference>
<evidence type="ECO:0000313" key="7">
    <source>
        <dbReference type="Proteomes" id="UP000001200"/>
    </source>
</evidence>
<evidence type="ECO:0000259" key="5">
    <source>
        <dbReference type="PROSITE" id="PS51206"/>
    </source>
</evidence>
<feature type="domain" description="SF3 helicase" evidence="5">
    <location>
        <begin position="668"/>
        <end position="826"/>
    </location>
</feature>
<dbReference type="InterPro" id="IPR006500">
    <property type="entry name" value="Helicase_put_C_phage/plasmid"/>
</dbReference>
<protein>
    <submittedName>
        <fullName evidence="6">Primase/polymerase</fullName>
    </submittedName>
</protein>
<dbReference type="GO" id="GO:0005524">
    <property type="term" value="F:ATP binding"/>
    <property type="evidence" value="ECO:0007669"/>
    <property type="project" value="UniProtKB-KW"/>
</dbReference>
<dbReference type="PANTHER" id="PTHR35372">
    <property type="entry name" value="ATP BINDING PROTEIN-RELATED"/>
    <property type="match status" value="1"/>
</dbReference>
<name>B2ZNY3_9CAUD</name>
<dbReference type="SMART" id="SM00885">
    <property type="entry name" value="D5_N"/>
    <property type="match status" value="1"/>
</dbReference>
<dbReference type="PROSITE" id="PS51206">
    <property type="entry name" value="SF3_HELICASE_1"/>
    <property type="match status" value="1"/>
</dbReference>
<dbReference type="NCBIfam" id="TIGR01613">
    <property type="entry name" value="primase_Cterm"/>
    <property type="match status" value="1"/>
</dbReference>
<dbReference type="InterPro" id="IPR051620">
    <property type="entry name" value="ORF904-like_C"/>
</dbReference>
<dbReference type="InterPro" id="IPR015330">
    <property type="entry name" value="DNA_primase/pol_bifunc_N"/>
</dbReference>
<sequence length="983" mass="109300">MSTARNINSAKPFRRAVEAYRERGWAGTLPLPPRSKKKPPTGYTGHTAPYPSDDDIASWLRMPKYAQGNICLHLGPVETRGPDGERLELIGIDVDDYEEGGKVKEGGKQLAALEAELGPLPKTYTSSSRTGVSGIRFFLVPAQHAWMGKAAPHIDIVCKTYRYAIVFPSWHPGEVDEETGKVITEGGQYKWRDPQGQLLDGLEDIPDVNDLPLLPDAWVERLSRGGMKLSDEDAEIDMDLNVDEMFRWAVGTLPGSDEDAQPCSKMKAAVKYWQGQIEEDASTHDKITGSHWNLACLATEGHTGWRQAMAAVDASVAEDTIKNRGKREISELRSEIMRSKVNALRKLKAQIDKGRRNVLTVCTCYEPSADELDAFTASLNSAKAAASEPTEEREVASGEGRDGYWRDGMPNGTPQDPGDYEQSDQGNGDHWIDLHKDNAFYVPALGQWIMWTGKSWIVGDGCAERSYRRVKARQKRYAEQLMRRAAELKAAQDPTANAAVAMAKSWRSWATRSGDVGPIERALKAASMELGIEEGELNANPALICCENGVLELDLSPLDSLADDSQSAGRNGDRGRRNGHNGRNGRNGTANVASLVEDDEEFDLDYEAVAPNSHVRLREIRREDLLTLSTGTNYLPWQELVAGEFGKQEALYASTWARAVEMYLPDEEVRLFLQKLLGYSLLGDNRERIVVFLHGPTGSGKSTFLNATLNALGDYADVVDLGIFKGDRQTNPALAYALPKRIVTCSEASQRNVLHADMFKRITGGDPLTAELKYSNESVKRKPAFVPWIATNTPPSIPGADAAVVDRTVVVGFNEQIRKQDVGMNAMLSSPRAKTAVLAWAVEGWGMYRREGLRRADFPAAVKGESIEFTNQFSDVSEFISECVEEAPVSLRRKAERRNWRVCDWPEEWHTTVSEVYDVYVTWCQENRVADRNIMKKNGFSRQLKDYGYRAEVVKKDGFTSRTYAGFKLNSPNARVLKLQKDS</sequence>
<dbReference type="Pfam" id="PF08706">
    <property type="entry name" value="D5_N"/>
    <property type="match status" value="1"/>
</dbReference>
<dbReference type="PANTHER" id="PTHR35372:SF2">
    <property type="entry name" value="SF3 HELICASE DOMAIN-CONTAINING PROTEIN"/>
    <property type="match status" value="1"/>
</dbReference>
<evidence type="ECO:0000313" key="6">
    <source>
        <dbReference type="EMBL" id="ACD49671.1"/>
    </source>
</evidence>
<dbReference type="Pfam" id="PF09250">
    <property type="entry name" value="Prim-Pol"/>
    <property type="match status" value="1"/>
</dbReference>
<accession>B2ZNY3</accession>
<keyword evidence="1" id="KW-0547">Nucleotide-binding</keyword>
<dbReference type="EMBL" id="EU676000">
    <property type="protein sequence ID" value="ACD49671.1"/>
    <property type="molecule type" value="Genomic_DNA"/>
</dbReference>
<dbReference type="InterPro" id="IPR014015">
    <property type="entry name" value="Helicase_SF3_DNA-vir"/>
</dbReference>
<feature type="compositionally biased region" description="Basic and acidic residues" evidence="4">
    <location>
        <begin position="390"/>
        <end position="405"/>
    </location>
</feature>
<feature type="region of interest" description="Disordered" evidence="4">
    <location>
        <begin position="24"/>
        <end position="49"/>
    </location>
</feature>
<dbReference type="GO" id="GO:0016787">
    <property type="term" value="F:hydrolase activity"/>
    <property type="evidence" value="ECO:0007669"/>
    <property type="project" value="UniProtKB-KW"/>
</dbReference>
<dbReference type="SUPFAM" id="SSF52540">
    <property type="entry name" value="P-loop containing nucleoside triphosphate hydrolases"/>
    <property type="match status" value="1"/>
</dbReference>
<proteinExistence type="predicted"/>
<dbReference type="InterPro" id="IPR045455">
    <property type="entry name" value="NrS-1_pol-like_helicase"/>
</dbReference>
<feature type="region of interest" description="Disordered" evidence="4">
    <location>
        <begin position="383"/>
        <end position="428"/>
    </location>
</feature>
<dbReference type="InterPro" id="IPR027417">
    <property type="entry name" value="P-loop_NTPase"/>
</dbReference>
<evidence type="ECO:0000256" key="3">
    <source>
        <dbReference type="ARBA" id="ARBA00022840"/>
    </source>
</evidence>
<dbReference type="InterPro" id="IPR014818">
    <property type="entry name" value="Phage/plasmid_primase_P4_C"/>
</dbReference>
<keyword evidence="2" id="KW-0378">Hydrolase</keyword>
<feature type="region of interest" description="Disordered" evidence="4">
    <location>
        <begin position="562"/>
        <end position="590"/>
    </location>
</feature>
<keyword evidence="3" id="KW-0067">ATP-binding</keyword>
<dbReference type="Proteomes" id="UP000001200">
    <property type="component" value="Segment"/>
</dbReference>
<evidence type="ECO:0000256" key="4">
    <source>
        <dbReference type="SAM" id="MobiDB-lite"/>
    </source>
</evidence>
<dbReference type="Pfam" id="PF19263">
    <property type="entry name" value="DUF5906"/>
    <property type="match status" value="1"/>
</dbReference>
<evidence type="ECO:0000256" key="2">
    <source>
        <dbReference type="ARBA" id="ARBA00022801"/>
    </source>
</evidence>
<reference evidence="6 7" key="1">
    <citation type="submission" date="2008-04" db="EMBL/GenBank/DDBJ databases">
        <authorList>
            <person name="Simanek B.Z."/>
            <person name="Altman D.S."/>
            <person name="Lyons C.W."/>
            <person name="Edgar R.H."/>
            <person name="Ko C."/>
            <person name="Swigonova Z.U."/>
            <person name="Jacobs-Sera D."/>
            <person name="Hendrix R.W."/>
            <person name="Hatfull G.F."/>
        </authorList>
    </citation>
    <scope>NUCLEOTIDE SEQUENCE [LARGE SCALE GENOMIC DNA]</scope>
</reference>